<evidence type="ECO:0000313" key="2">
    <source>
        <dbReference type="Proteomes" id="UP000758603"/>
    </source>
</evidence>
<evidence type="ECO:0000313" key="1">
    <source>
        <dbReference type="EMBL" id="KAH6648977.1"/>
    </source>
</evidence>
<organism evidence="1 2">
    <name type="scientific">Truncatella angustata</name>
    <dbReference type="NCBI Taxonomy" id="152316"/>
    <lineage>
        <taxon>Eukaryota</taxon>
        <taxon>Fungi</taxon>
        <taxon>Dikarya</taxon>
        <taxon>Ascomycota</taxon>
        <taxon>Pezizomycotina</taxon>
        <taxon>Sordariomycetes</taxon>
        <taxon>Xylariomycetidae</taxon>
        <taxon>Amphisphaeriales</taxon>
        <taxon>Sporocadaceae</taxon>
        <taxon>Truncatella</taxon>
    </lineage>
</organism>
<gene>
    <name evidence="1" type="ORF">BKA67DRAFT_576454</name>
</gene>
<dbReference type="Proteomes" id="UP000758603">
    <property type="component" value="Unassembled WGS sequence"/>
</dbReference>
<reference evidence="1" key="1">
    <citation type="journal article" date="2021" name="Nat. Commun.">
        <title>Genetic determinants of endophytism in the Arabidopsis root mycobiome.</title>
        <authorList>
            <person name="Mesny F."/>
            <person name="Miyauchi S."/>
            <person name="Thiergart T."/>
            <person name="Pickel B."/>
            <person name="Atanasova L."/>
            <person name="Karlsson M."/>
            <person name="Huettel B."/>
            <person name="Barry K.W."/>
            <person name="Haridas S."/>
            <person name="Chen C."/>
            <person name="Bauer D."/>
            <person name="Andreopoulos W."/>
            <person name="Pangilinan J."/>
            <person name="LaButti K."/>
            <person name="Riley R."/>
            <person name="Lipzen A."/>
            <person name="Clum A."/>
            <person name="Drula E."/>
            <person name="Henrissat B."/>
            <person name="Kohler A."/>
            <person name="Grigoriev I.V."/>
            <person name="Martin F.M."/>
            <person name="Hacquard S."/>
        </authorList>
    </citation>
    <scope>NUCLEOTIDE SEQUENCE</scope>
    <source>
        <strain evidence="1">MPI-SDFR-AT-0073</strain>
    </source>
</reference>
<protein>
    <submittedName>
        <fullName evidence="1">Uncharacterized protein</fullName>
    </submittedName>
</protein>
<dbReference type="EMBL" id="JAGPXC010000007">
    <property type="protein sequence ID" value="KAH6648977.1"/>
    <property type="molecule type" value="Genomic_DNA"/>
</dbReference>
<dbReference type="AlphaFoldDB" id="A0A9P8UFF4"/>
<accession>A0A9P8UFF4</accession>
<keyword evidence="2" id="KW-1185">Reference proteome</keyword>
<dbReference type="GeneID" id="70132464"/>
<name>A0A9P8UFF4_9PEZI</name>
<feature type="non-terminal residue" evidence="1">
    <location>
        <position position="1"/>
    </location>
</feature>
<proteinExistence type="predicted"/>
<dbReference type="RefSeq" id="XP_045955484.1">
    <property type="nucleotide sequence ID" value="XM_046103572.1"/>
</dbReference>
<comment type="caution">
    <text evidence="1">The sequence shown here is derived from an EMBL/GenBank/DDBJ whole genome shotgun (WGS) entry which is preliminary data.</text>
</comment>
<sequence>MKQRLTSGSAVVCRCHNGYGVILCGNKMECHLGLSFSNTYRAQEVLKSPGTCAIHRLHVDYPALSYHFRGSTQVMGHEL</sequence>